<dbReference type="PIRSF" id="PIRSF020269">
    <property type="entry name" value="DUF1121"/>
    <property type="match status" value="1"/>
</dbReference>
<accession>A0A1G9FID1</accession>
<dbReference type="STRING" id="246191.SAMN05660337_1545"/>
<protein>
    <submittedName>
        <fullName evidence="2">Uncharacterized ACR, YkgG family COG1556</fullName>
    </submittedName>
</protein>
<dbReference type="AlphaFoldDB" id="A0A1G9FID1"/>
<reference evidence="3" key="1">
    <citation type="submission" date="2016-10" db="EMBL/GenBank/DDBJ databases">
        <authorList>
            <person name="Varghese N."/>
            <person name="Submissions S."/>
        </authorList>
    </citation>
    <scope>NUCLEOTIDE SEQUENCE [LARGE SCALE GENOMIC DNA]</scope>
    <source>
        <strain evidence="3">DSM 16995</strain>
    </source>
</reference>
<evidence type="ECO:0000313" key="3">
    <source>
        <dbReference type="Proteomes" id="UP000199053"/>
    </source>
</evidence>
<dbReference type="InterPro" id="IPR009501">
    <property type="entry name" value="UCP020269"/>
</dbReference>
<gene>
    <name evidence="2" type="ORF">SAMN05660337_1545</name>
</gene>
<dbReference type="Pfam" id="PF02589">
    <property type="entry name" value="LUD_dom"/>
    <property type="match status" value="1"/>
</dbReference>
<dbReference type="PANTHER" id="PTHR36179:SF2">
    <property type="entry name" value="LUD DOMAIN-CONTAINING PROTEIN"/>
    <property type="match status" value="1"/>
</dbReference>
<dbReference type="Gene3D" id="3.40.50.10420">
    <property type="entry name" value="NagB/RpiA/CoA transferase-like"/>
    <property type="match status" value="1"/>
</dbReference>
<evidence type="ECO:0000259" key="1">
    <source>
        <dbReference type="Pfam" id="PF02589"/>
    </source>
</evidence>
<feature type="domain" description="LUD" evidence="1">
    <location>
        <begin position="14"/>
        <end position="210"/>
    </location>
</feature>
<dbReference type="PANTHER" id="PTHR36179">
    <property type="entry name" value="LUD_DOM DOMAIN-CONTAINING PROTEIN"/>
    <property type="match status" value="1"/>
</dbReference>
<organism evidence="2 3">
    <name type="scientific">Maridesulfovibrio ferrireducens</name>
    <dbReference type="NCBI Taxonomy" id="246191"/>
    <lineage>
        <taxon>Bacteria</taxon>
        <taxon>Pseudomonadati</taxon>
        <taxon>Thermodesulfobacteriota</taxon>
        <taxon>Desulfovibrionia</taxon>
        <taxon>Desulfovibrionales</taxon>
        <taxon>Desulfovibrionaceae</taxon>
        <taxon>Maridesulfovibrio</taxon>
    </lineage>
</organism>
<dbReference type="InterPro" id="IPR024185">
    <property type="entry name" value="FTHF_cligase-like_sf"/>
</dbReference>
<name>A0A1G9FID1_9BACT</name>
<evidence type="ECO:0000313" key="2">
    <source>
        <dbReference type="EMBL" id="SDK87923.1"/>
    </source>
</evidence>
<dbReference type="Proteomes" id="UP000199053">
    <property type="component" value="Unassembled WGS sequence"/>
</dbReference>
<proteinExistence type="predicted"/>
<keyword evidence="3" id="KW-1185">Reference proteome</keyword>
<dbReference type="RefSeq" id="WP_170830333.1">
    <property type="nucleotide sequence ID" value="NZ_FNGA01000002.1"/>
</dbReference>
<dbReference type="EMBL" id="FNGA01000002">
    <property type="protein sequence ID" value="SDK87923.1"/>
    <property type="molecule type" value="Genomic_DNA"/>
</dbReference>
<dbReference type="InterPro" id="IPR003741">
    <property type="entry name" value="LUD_dom"/>
</dbReference>
<sequence length="216" mass="23602">MHPIQNFWNIRLGELKEVLDDNGFTTHIANNSKAAAMLVLEKIIPQLSPASISFGGSMTVVDSGLYDQIKQLKKVKVIDTYDTKPSADEKIERRRQSLLSDLFITSANAVTNDGEIVNLDGTGNRVAAMAFGPKSVVVLVGRNKICGDLEAATRRIKEYVAPVNAMRLKRKTPCAVTGTCADCSSPERICSVWGITEKSSPKGRIHIILINEDLGF</sequence>